<dbReference type="Proteomes" id="UP001500683">
    <property type="component" value="Unassembled WGS sequence"/>
</dbReference>
<dbReference type="SUPFAM" id="SSF56059">
    <property type="entry name" value="Glutathione synthetase ATP-binding domain-like"/>
    <property type="match status" value="1"/>
</dbReference>
<dbReference type="PANTHER" id="PTHR48095:SF2">
    <property type="entry name" value="BIOTIN CARBOXYLASE, CHLOROPLASTIC"/>
    <property type="match status" value="1"/>
</dbReference>
<dbReference type="PROSITE" id="PS00866">
    <property type="entry name" value="CPSASE_1"/>
    <property type="match status" value="1"/>
</dbReference>
<comment type="caution">
    <text evidence="4">The sequence shown here is derived from an EMBL/GenBank/DDBJ whole genome shotgun (WGS) entry which is preliminary data.</text>
</comment>
<dbReference type="InterPro" id="IPR011761">
    <property type="entry name" value="ATP-grasp"/>
</dbReference>
<keyword evidence="5" id="KW-1185">Reference proteome</keyword>
<dbReference type="PANTHER" id="PTHR48095">
    <property type="entry name" value="PYRUVATE CARBOXYLASE SUBUNIT A"/>
    <property type="match status" value="1"/>
</dbReference>
<dbReference type="Pfam" id="PF02786">
    <property type="entry name" value="CPSase_L_D2"/>
    <property type="match status" value="1"/>
</dbReference>
<dbReference type="PROSITE" id="PS50975">
    <property type="entry name" value="ATP_GRASP"/>
    <property type="match status" value="1"/>
</dbReference>
<evidence type="ECO:0000313" key="4">
    <source>
        <dbReference type="EMBL" id="GAA4056440.1"/>
    </source>
</evidence>
<evidence type="ECO:0000256" key="2">
    <source>
        <dbReference type="SAM" id="MobiDB-lite"/>
    </source>
</evidence>
<accession>A0ABP7V0D2</accession>
<organism evidence="4 5">
    <name type="scientific">Actinomadura miaoliensis</name>
    <dbReference type="NCBI Taxonomy" id="430685"/>
    <lineage>
        <taxon>Bacteria</taxon>
        <taxon>Bacillati</taxon>
        <taxon>Actinomycetota</taxon>
        <taxon>Actinomycetes</taxon>
        <taxon>Streptosporangiales</taxon>
        <taxon>Thermomonosporaceae</taxon>
        <taxon>Actinomadura</taxon>
    </lineage>
</organism>
<keyword evidence="1" id="KW-0067">ATP-binding</keyword>
<dbReference type="EMBL" id="BAAAZG010000001">
    <property type="protein sequence ID" value="GAA4056440.1"/>
    <property type="molecule type" value="Genomic_DNA"/>
</dbReference>
<evidence type="ECO:0000256" key="1">
    <source>
        <dbReference type="PROSITE-ProRule" id="PRU00409"/>
    </source>
</evidence>
<keyword evidence="1" id="KW-0547">Nucleotide-binding</keyword>
<sequence>MEVAGDKARVRGLLADAGLPVLPGSDGTLPTLDDAQEVARSVGYPLIVKAAAGGGGGGLGRGSPDRYQGSGPSSLKNPLRGRRRRWWRCSRMGRRSGWRRGFWGRCCCGGLVPAETRVLAPAATRQSSLRGDCRLVAEP</sequence>
<dbReference type="Gene3D" id="3.30.470.20">
    <property type="entry name" value="ATP-grasp fold, B domain"/>
    <property type="match status" value="1"/>
</dbReference>
<dbReference type="InterPro" id="IPR051602">
    <property type="entry name" value="ACC_Biotin_Carboxylase"/>
</dbReference>
<feature type="domain" description="ATP-grasp" evidence="3">
    <location>
        <begin position="11"/>
        <end position="59"/>
    </location>
</feature>
<evidence type="ECO:0000313" key="5">
    <source>
        <dbReference type="Proteomes" id="UP001500683"/>
    </source>
</evidence>
<protein>
    <recommendedName>
        <fullName evidence="3">ATP-grasp domain-containing protein</fullName>
    </recommendedName>
</protein>
<name>A0ABP7V0D2_9ACTN</name>
<feature type="region of interest" description="Disordered" evidence="2">
    <location>
        <begin position="53"/>
        <end position="79"/>
    </location>
</feature>
<dbReference type="RefSeq" id="WP_344939905.1">
    <property type="nucleotide sequence ID" value="NZ_BAAAZG010000001.1"/>
</dbReference>
<proteinExistence type="predicted"/>
<gene>
    <name evidence="4" type="ORF">GCM10022214_05100</name>
</gene>
<evidence type="ECO:0000259" key="3">
    <source>
        <dbReference type="PROSITE" id="PS50975"/>
    </source>
</evidence>
<reference evidence="5" key="1">
    <citation type="journal article" date="2019" name="Int. J. Syst. Evol. Microbiol.">
        <title>The Global Catalogue of Microorganisms (GCM) 10K type strain sequencing project: providing services to taxonomists for standard genome sequencing and annotation.</title>
        <authorList>
            <consortium name="The Broad Institute Genomics Platform"/>
            <consortium name="The Broad Institute Genome Sequencing Center for Infectious Disease"/>
            <person name="Wu L."/>
            <person name="Ma J."/>
        </authorList>
    </citation>
    <scope>NUCLEOTIDE SEQUENCE [LARGE SCALE GENOMIC DNA]</scope>
    <source>
        <strain evidence="5">JCM 16702</strain>
    </source>
</reference>
<dbReference type="InterPro" id="IPR005479">
    <property type="entry name" value="CPAse_ATP-bd"/>
</dbReference>